<dbReference type="SMART" id="SM00448">
    <property type="entry name" value="REC"/>
    <property type="match status" value="1"/>
</dbReference>
<gene>
    <name evidence="4" type="ORF">DFP76_101345</name>
</gene>
<dbReference type="CDD" id="cd19920">
    <property type="entry name" value="REC_PA4781-like"/>
    <property type="match status" value="1"/>
</dbReference>
<dbReference type="InterPro" id="IPR037522">
    <property type="entry name" value="HD_GYP_dom"/>
</dbReference>
<name>A0A366D9B0_9GAMM</name>
<dbReference type="RefSeq" id="WP_113872954.1">
    <property type="nucleotide sequence ID" value="NZ_QNRF01000001.1"/>
</dbReference>
<dbReference type="SUPFAM" id="SSF109604">
    <property type="entry name" value="HD-domain/PDEase-like"/>
    <property type="match status" value="1"/>
</dbReference>
<dbReference type="InterPro" id="IPR001789">
    <property type="entry name" value="Sig_transdc_resp-reg_receiver"/>
</dbReference>
<dbReference type="Proteomes" id="UP000252086">
    <property type="component" value="Unassembled WGS sequence"/>
</dbReference>
<dbReference type="PROSITE" id="PS50110">
    <property type="entry name" value="RESPONSE_REGULATORY"/>
    <property type="match status" value="1"/>
</dbReference>
<evidence type="ECO:0000256" key="1">
    <source>
        <dbReference type="PROSITE-ProRule" id="PRU00169"/>
    </source>
</evidence>
<sequence>MSNISNLHSIDGTTQATILLVDDTPENIDLLAASLRDDYQLKVALNGARALAIAQDKHQPKPDLILLDVMMPEMDGYQVCKHLKADPTTAHIPVIFVTAKHEAGDEEYGFDLGAVDYITKPFSPKLVRARVRTHLALFDQNRQLFNQVQERTKALQDSKLRIIQHLGKAVEYKDNETGAHVIRMSLISRLLAEHTVSDQAWVERLFQAAPMHDVGKIGVSDNILRKPGKLTPDEWEEMKKHPLIGAQILESDDDPLLFMASVVSLTHHEKWDGSGYPNQLMADQIPLEGRIVAIADVIDALLSKRPYKEPWTVEQTIEYLSEQKGKHFDPDLADLAIKLMPQIVEIRALYPDESSSLLDDSFFKLAY</sequence>
<evidence type="ECO:0000259" key="3">
    <source>
        <dbReference type="PROSITE" id="PS51832"/>
    </source>
</evidence>
<keyword evidence="1" id="KW-0597">Phosphoprotein</keyword>
<dbReference type="CDD" id="cd00077">
    <property type="entry name" value="HDc"/>
    <property type="match status" value="1"/>
</dbReference>
<comment type="caution">
    <text evidence="4">The sequence shown here is derived from an EMBL/GenBank/DDBJ whole genome shotgun (WGS) entry which is preliminary data.</text>
</comment>
<evidence type="ECO:0000313" key="5">
    <source>
        <dbReference type="Proteomes" id="UP000252086"/>
    </source>
</evidence>
<dbReference type="PROSITE" id="PS51832">
    <property type="entry name" value="HD_GYP"/>
    <property type="match status" value="1"/>
</dbReference>
<dbReference type="InterPro" id="IPR003607">
    <property type="entry name" value="HD/PDEase_dom"/>
</dbReference>
<keyword evidence="4" id="KW-0378">Hydrolase</keyword>
<dbReference type="SMART" id="SM00471">
    <property type="entry name" value="HDc"/>
    <property type="match status" value="1"/>
</dbReference>
<dbReference type="Pfam" id="PF00072">
    <property type="entry name" value="Response_reg"/>
    <property type="match status" value="1"/>
</dbReference>
<dbReference type="EMBL" id="QNRF01000001">
    <property type="protein sequence ID" value="RBO86069.1"/>
    <property type="molecule type" value="Genomic_DNA"/>
</dbReference>
<feature type="domain" description="HD-GYP" evidence="3">
    <location>
        <begin position="155"/>
        <end position="352"/>
    </location>
</feature>
<dbReference type="Gene3D" id="1.10.3210.10">
    <property type="entry name" value="Hypothetical protein af1432"/>
    <property type="match status" value="1"/>
</dbReference>
<dbReference type="Pfam" id="PF13487">
    <property type="entry name" value="HD_5"/>
    <property type="match status" value="1"/>
</dbReference>
<keyword evidence="5" id="KW-1185">Reference proteome</keyword>
<dbReference type="InterPro" id="IPR011006">
    <property type="entry name" value="CheY-like_superfamily"/>
</dbReference>
<accession>A0A366D9B0</accession>
<evidence type="ECO:0000259" key="2">
    <source>
        <dbReference type="PROSITE" id="PS50110"/>
    </source>
</evidence>
<evidence type="ECO:0000313" key="4">
    <source>
        <dbReference type="EMBL" id="RBO86069.1"/>
    </source>
</evidence>
<feature type="domain" description="Response regulatory" evidence="2">
    <location>
        <begin position="17"/>
        <end position="135"/>
    </location>
</feature>
<dbReference type="Gene3D" id="3.40.50.2300">
    <property type="match status" value="1"/>
</dbReference>
<protein>
    <submittedName>
        <fullName evidence="4">Response regulator receiver modulated metal dependent phosphohydrolase</fullName>
    </submittedName>
</protein>
<organism evidence="4 5">
    <name type="scientific">Marinomonas aquiplantarum</name>
    <dbReference type="NCBI Taxonomy" id="491951"/>
    <lineage>
        <taxon>Bacteria</taxon>
        <taxon>Pseudomonadati</taxon>
        <taxon>Pseudomonadota</taxon>
        <taxon>Gammaproteobacteria</taxon>
        <taxon>Oceanospirillales</taxon>
        <taxon>Oceanospirillaceae</taxon>
        <taxon>Marinomonas</taxon>
    </lineage>
</organism>
<dbReference type="OrthoDB" id="9816273at2"/>
<dbReference type="SUPFAM" id="SSF52172">
    <property type="entry name" value="CheY-like"/>
    <property type="match status" value="1"/>
</dbReference>
<reference evidence="4 5" key="1">
    <citation type="submission" date="2018-06" db="EMBL/GenBank/DDBJ databases">
        <title>Genomic Encyclopedia of Type Strains, Phase III (KMG-III): the genomes of soil and plant-associated and newly described type strains.</title>
        <authorList>
            <person name="Whitman W."/>
        </authorList>
    </citation>
    <scope>NUCLEOTIDE SEQUENCE [LARGE SCALE GENOMIC DNA]</scope>
    <source>
        <strain evidence="4 5">CECT 7732</strain>
    </source>
</reference>
<dbReference type="GO" id="GO:0008081">
    <property type="term" value="F:phosphoric diester hydrolase activity"/>
    <property type="evidence" value="ECO:0007669"/>
    <property type="project" value="UniProtKB-ARBA"/>
</dbReference>
<dbReference type="InterPro" id="IPR052020">
    <property type="entry name" value="Cyclic_di-GMP/3'3'-cGAMP_PDE"/>
</dbReference>
<feature type="modified residue" description="4-aspartylphosphate" evidence="1">
    <location>
        <position position="68"/>
    </location>
</feature>
<dbReference type="PANTHER" id="PTHR45228">
    <property type="entry name" value="CYCLIC DI-GMP PHOSPHODIESTERASE TM_0186-RELATED"/>
    <property type="match status" value="1"/>
</dbReference>
<dbReference type="AlphaFoldDB" id="A0A366D9B0"/>
<dbReference type="GO" id="GO:0000160">
    <property type="term" value="P:phosphorelay signal transduction system"/>
    <property type="evidence" value="ECO:0007669"/>
    <property type="project" value="InterPro"/>
</dbReference>
<dbReference type="PANTHER" id="PTHR45228:SF5">
    <property type="entry name" value="CYCLIC DI-GMP PHOSPHODIESTERASE VC_1348-RELATED"/>
    <property type="match status" value="1"/>
</dbReference>
<proteinExistence type="predicted"/>